<proteinExistence type="predicted"/>
<feature type="transmembrane region" description="Helical" evidence="1">
    <location>
        <begin position="21"/>
        <end position="38"/>
    </location>
</feature>
<dbReference type="Proteomes" id="UP000769617">
    <property type="component" value="Unassembled WGS sequence"/>
</dbReference>
<evidence type="ECO:0000313" key="3">
    <source>
        <dbReference type="Proteomes" id="UP000769617"/>
    </source>
</evidence>
<name>A0ABS6ZMK3_9GAMM</name>
<keyword evidence="3" id="KW-1185">Reference proteome</keyword>
<keyword evidence="1" id="KW-0472">Membrane</keyword>
<protein>
    <submittedName>
        <fullName evidence="2">Uncharacterized protein</fullName>
    </submittedName>
</protein>
<keyword evidence="1" id="KW-1133">Transmembrane helix</keyword>
<evidence type="ECO:0000313" key="2">
    <source>
        <dbReference type="EMBL" id="MBW6391314.1"/>
    </source>
</evidence>
<dbReference type="EMBL" id="JAHYCA010000003">
    <property type="protein sequence ID" value="MBW6391314.1"/>
    <property type="molecule type" value="Genomic_DNA"/>
</dbReference>
<evidence type="ECO:0000256" key="1">
    <source>
        <dbReference type="SAM" id="Phobius"/>
    </source>
</evidence>
<dbReference type="RefSeq" id="WP_219791558.1">
    <property type="nucleotide sequence ID" value="NZ_JAHYCA010000003.1"/>
</dbReference>
<sequence>MRDFIAMTFGGLSLRYFLRQLFFGAGMSALIVFMVVQGDAQLRMDQLVLLMVNALLYPYSRFVYEQVIGFLIGDNVFFVNAVMMLVVKMFTMTLCWGFAIFIAPLGLAYLYFYHRRAQRQENLEG</sequence>
<feature type="transmembrane region" description="Helical" evidence="1">
    <location>
        <begin position="93"/>
        <end position="112"/>
    </location>
</feature>
<comment type="caution">
    <text evidence="2">The sequence shown here is derived from an EMBL/GenBank/DDBJ whole genome shotgun (WGS) entry which is preliminary data.</text>
</comment>
<organism evidence="2 3">
    <name type="scientific">Billgrantia antri</name>
    <dbReference type="NCBI Taxonomy" id="2846777"/>
    <lineage>
        <taxon>Bacteria</taxon>
        <taxon>Pseudomonadati</taxon>
        <taxon>Pseudomonadota</taxon>
        <taxon>Gammaproteobacteria</taxon>
        <taxon>Oceanospirillales</taxon>
        <taxon>Halomonadaceae</taxon>
        <taxon>Billgrantia</taxon>
    </lineage>
</organism>
<keyword evidence="1" id="KW-0812">Transmembrane</keyword>
<accession>A0ABS6ZMK3</accession>
<gene>
    <name evidence="2" type="ORF">KPL81_09095</name>
</gene>
<reference evidence="2 3" key="1">
    <citation type="submission" date="2021-07" db="EMBL/GenBank/DDBJ databases">
        <authorList>
            <person name="So Y."/>
        </authorList>
    </citation>
    <scope>NUCLEOTIDE SEQUENCE [LARGE SCALE GENOMIC DNA]</scope>
    <source>
        <strain evidence="2 3">Y3S6</strain>
    </source>
</reference>